<feature type="compositionally biased region" description="Low complexity" evidence="10">
    <location>
        <begin position="1333"/>
        <end position="1352"/>
    </location>
</feature>
<keyword evidence="5 8" id="KW-0862">Zinc</keyword>
<protein>
    <recommendedName>
        <fullName evidence="17">UBR-type domain-containing protein</fullName>
    </recommendedName>
</protein>
<evidence type="ECO:0000259" key="14">
    <source>
        <dbReference type="PROSITE" id="PS51157"/>
    </source>
</evidence>
<feature type="compositionally biased region" description="Basic and acidic residues" evidence="10">
    <location>
        <begin position="268"/>
        <end position="277"/>
    </location>
</feature>
<feature type="region of interest" description="UBR4 E3 catalytic module" evidence="9">
    <location>
        <begin position="5350"/>
        <end position="5825"/>
    </location>
</feature>
<feature type="region of interest" description="Disordered" evidence="10">
    <location>
        <begin position="6150"/>
        <end position="6194"/>
    </location>
</feature>
<dbReference type="GO" id="GO:0005516">
    <property type="term" value="F:calmodulin binding"/>
    <property type="evidence" value="ECO:0007669"/>
    <property type="project" value="UniProtKB-KW"/>
</dbReference>
<feature type="domain" description="UBR-type" evidence="14">
    <location>
        <begin position="1972"/>
        <end position="2041"/>
    </location>
</feature>
<evidence type="ECO:0000256" key="9">
    <source>
        <dbReference type="PROSITE-ProRule" id="PRU01388"/>
    </source>
</evidence>
<feature type="compositionally biased region" description="Basic and acidic residues" evidence="10">
    <location>
        <begin position="682"/>
        <end position="701"/>
    </location>
</feature>
<feature type="compositionally biased region" description="Polar residues" evidence="10">
    <location>
        <begin position="3412"/>
        <end position="3436"/>
    </location>
</feature>
<feature type="region of interest" description="Disordered" evidence="10">
    <location>
        <begin position="206"/>
        <end position="234"/>
    </location>
</feature>
<dbReference type="Gene3D" id="2.30.30.1190">
    <property type="match status" value="1"/>
</dbReference>
<feature type="zinc finger region" description="UBR-type" evidence="7">
    <location>
        <begin position="1972"/>
        <end position="2041"/>
    </location>
</feature>
<organism evidence="15">
    <name type="scientific">Notodromas monacha</name>
    <dbReference type="NCBI Taxonomy" id="399045"/>
    <lineage>
        <taxon>Eukaryota</taxon>
        <taxon>Metazoa</taxon>
        <taxon>Ecdysozoa</taxon>
        <taxon>Arthropoda</taxon>
        <taxon>Crustacea</taxon>
        <taxon>Oligostraca</taxon>
        <taxon>Ostracoda</taxon>
        <taxon>Podocopa</taxon>
        <taxon>Podocopida</taxon>
        <taxon>Cypridocopina</taxon>
        <taxon>Cypridoidea</taxon>
        <taxon>Cyprididae</taxon>
        <taxon>Notodromas</taxon>
    </lineage>
</organism>
<evidence type="ECO:0000313" key="16">
    <source>
        <dbReference type="Proteomes" id="UP000678499"/>
    </source>
</evidence>
<dbReference type="OrthoDB" id="6348962at2759"/>
<dbReference type="PROSITE" id="PS51157">
    <property type="entry name" value="ZF_UBR"/>
    <property type="match status" value="1"/>
</dbReference>
<feature type="region of interest" description="Disordered" evidence="10">
    <location>
        <begin position="261"/>
        <end position="280"/>
    </location>
</feature>
<dbReference type="SUPFAM" id="SSF63748">
    <property type="entry name" value="Tudor/PWWP/MBT"/>
    <property type="match status" value="1"/>
</dbReference>
<dbReference type="InterPro" id="IPR047509">
    <property type="entry name" value="UBR4-like_UBR-box"/>
</dbReference>
<accession>A0A7R9BJ50</accession>
<dbReference type="PROSITE" id="PS50103">
    <property type="entry name" value="ZF_C3H1"/>
    <property type="match status" value="1"/>
</dbReference>
<comment type="function">
    <text evidence="1">Transcription repressor.</text>
</comment>
<dbReference type="SMART" id="SM00443">
    <property type="entry name" value="G_patch"/>
    <property type="match status" value="1"/>
</dbReference>
<feature type="zinc finger region" description="C3H1-type" evidence="8">
    <location>
        <begin position="5930"/>
        <end position="5958"/>
    </location>
</feature>
<dbReference type="Pfam" id="PF24079">
    <property type="entry name" value="UBR4"/>
    <property type="match status" value="1"/>
</dbReference>
<proteinExistence type="inferred from homology"/>
<keyword evidence="6" id="KW-0112">Calmodulin-binding</keyword>
<dbReference type="InterPro" id="IPR025704">
    <property type="entry name" value="E3_Ub_ligase_UBR4_C"/>
</dbReference>
<evidence type="ECO:0000256" key="2">
    <source>
        <dbReference type="ARBA" id="ARBA00009970"/>
    </source>
</evidence>
<dbReference type="PROSITE" id="PS52043">
    <property type="entry name" value="UBR4_E3"/>
    <property type="match status" value="1"/>
</dbReference>
<evidence type="ECO:0000259" key="13">
    <source>
        <dbReference type="PROSITE" id="PS50304"/>
    </source>
</evidence>
<dbReference type="GO" id="GO:0003676">
    <property type="term" value="F:nucleic acid binding"/>
    <property type="evidence" value="ECO:0007669"/>
    <property type="project" value="InterPro"/>
</dbReference>
<feature type="region of interest" description="Disordered" evidence="10">
    <location>
        <begin position="2989"/>
        <end position="3009"/>
    </location>
</feature>
<keyword evidence="4 8" id="KW-0863">Zinc-finger</keyword>
<dbReference type="InterPro" id="IPR045189">
    <property type="entry name" value="UBR4-like"/>
</dbReference>
<dbReference type="GO" id="GO:0008270">
    <property type="term" value="F:zinc ion binding"/>
    <property type="evidence" value="ECO:0007669"/>
    <property type="project" value="UniProtKB-KW"/>
</dbReference>
<dbReference type="SMART" id="SM00396">
    <property type="entry name" value="ZnF_UBR1"/>
    <property type="match status" value="1"/>
</dbReference>
<evidence type="ECO:0000256" key="8">
    <source>
        <dbReference type="PROSITE-ProRule" id="PRU00723"/>
    </source>
</evidence>
<feature type="region of interest" description="Disordered" evidence="10">
    <location>
        <begin position="3406"/>
        <end position="3449"/>
    </location>
</feature>
<dbReference type="InterPro" id="IPR045841">
    <property type="entry name" value="E3_UBR4_N"/>
</dbReference>
<sequence>MAARCDDIPAPRVDEAERLSRAEFCADHVIGNIGEMSQFTDWVAVIKPVVVVPTGSFVKIEYLDICKAILSSENELIDVDGPYHAFYGNFAVLAAEYLSSFVSELSHSELPLVTQACKVLLKCLVTWLAQTEDGSCGGRPVESASQESYSPATAISTSGRFATVSPNEILLALEALCSGNNTFSHSTQLALVAALKSAKAPPCLKSGNIGAKESPTSQPRRAPRSDPASAISDNLSQPIHVTETQFSGFEAGILGKISSCSAQSSGGYERDLERDGSRFGARSSVTPKALFISGNQSNFRALRMSESLLRFCLNLPYLSRYVAKWKEAQSANHLIVPSTVPEALSIRSSFSFLASDVQLVSQVLSLPVIEPLSEDRLVIVTDISMSCLVALVCAAAAHGILTLMASPTGNQSASSVGVSSKASSDDAAVPPAGSAAPATSDSLSDLVVTTQEIVGNVFQAVRNSTRTGGKYYQNLQLMACWLCLNGVQMACNVIGGQKTADRPNSGTEEDKRGSSRHRLPSSEYSPFKTQTTSGSAPKVNLMKVQQGFMPLLVILASQGIGLLKMLLLDLQTEELNNGMQARLNPAPLNVLADAGALTRVHQIFASLNVNHFLFNLVSVAYRKANFLRRQQVSNDGDTVSMDSTSFYDDYVSCSDESSQDDDDSGPLLGQWFEKTMKLPDQDLKSLDSAPEEERASKRTENIQKMLQESPDPREPRTYINLATTVFNFMNSSLICHPSVYVQKNTRQGLGDGLMIVLAAIIKDLDREMCRTESSPISMGSDLLVAYEEFSKALAGYTHNLIAIPGLLSYSLQDSLLTHLGVNPSTESEWPLLILPRSLSVLAQVLLLRHKQGKEGTLAADGKASSLGGSPVLPSPPAVVPVKENVTSGTGTESAAATGCGGTDLFVLMWERVLNSLMRYTLCLPNSTSAGNNLSSSPGGTTVSSPPIFDANEVEDLNVEHAQLLLFLFHSIPLMQKKTILLSCAKCIMSCVQGLDFSVLLQDSQILHLSRLLLLFEYLMRHLYDAPAALFDQVQRNLFSYNTQVRGTSVASGDDVEGKAGDVEKILSGNSKSYFRIGELEEIYWKNSSREMCSDTLGIRPRFYNLAPIEIASIDQPKVDGLACSFILSSPDVLQYADLYASLLKLLGLGYQVPHPLNTTNPNQHQSSAYMMGPSHAGSTDSNLSYTGICGVQYECLVKQGLVAQAADSLIKSVGKACCGLQHDARCTVAAHKDLVERRFFNVKPDVHEDSDAMSPDEVPSGFHLLPSDKLLPTALLPKVYDIVVVDCILSKLYTSLADGPHVAASTGSTLASVHQQANTSSQAATPNVGRQMSPSSGITTTPTTTARSSSSSSIAILDNESRMLLPGPPAEEVDAFQVALALELYPVVLSLLEGVVSAIRWNIIHQFAEETARTPMYESQAALNRLGTDAQECYGLAISLASSRLTKLSKSSDNYPTDVLSSEIMDTLPDPLKNSLEKWTSTKCAAKFPSITNWPTPFQNEVIPCEGFVCEILKAHLGTISQSAGKIGGNGPLCHHLKRLLDTLIYISSFLYWWVPKSGPYRNQIVDAVVPLVLDAACESSGGYVMSFISQALSKSDSSACQERLFCHALRIMCKFLTLAEKEPCVKDGVLQCCMRFCEALLDCNTGRQALFQVLASPSAPKGSLSVLLFSTTSESLSSPYAIRVLKFFNKLFQKVEKNSKEKKLSALRLAATKLNDIPSAKWERWLERMILGLPAASSPGAQQAAILPSPAPASKSTPAAAAAAKASASFLSSEDQERIQENRSLLAALTKFMVKENSQVNKQVPATILSALLKCSTQLLSPPHNGAGFAELVPIMATLAADGDGSGHILLLRAAIRWLQKCQVPMHAFLVRERLLAKEESDALIEVTGDTAKSPVLEPCVELLSYITEIVGALKLIAERDEIRASGEKLAIGFGGGFHWDSESEFAAVDFEDEFEEEESDESDDESMTLKQCTYVRTGKQYDNQHWYHCHTCGMVDRVGVCSVCARVCHRGHDVTYSKFGNFFCDCGAKEDGSCEALQKRSLQAASAIDKEDKAGSDENVDTSIQAAPRSRRITSPHREKSHKRCFEDARKAFRSSLANQLEKHKVALWNVARETGLTNNVLELLKASKNAVVAHCSRNEALGSTARLRAMMVDLHTAPKTCEMCDNLTVPTYGSQDNAFENIRINYSGDQGQTMRQLLNAHVLRRVAMTCMRGTGRRQSLVVTHDKGKLSVMLLNQVLKQADSSAKKLTLTRVTSATVPFTILSVTANPCNEDVLAVSGLKDCYVLTFNGNGGNDYETVVLQLQLETGNFIIKTIWLPGSQSRLVIVTTDFVKIYDLAKDAISPEYYILLPCGKIRDCTFMFPESDGESRPSNGYILLMTASGFIYTQELDEEASAVHGPFYVTDGIDFNHPDLTDKAGTIAGGGVSVYYSHTLQMLFFSFSKGLSFAAPLTKLDEDSELTTLFKIIAPYYNGSSTNAPSQNNKTGAAPPRIEQQPLCQWDELPGHPGLVSAMTQLSNVPVVIMMQPKSILVQEMIRPAACKSKILDMVAVRHGTPGKDSRTGYVVLFEDGSIRIHMANAEKTSIWQTTATPQAGIFSKSLKKKKYGRSVGKSSGARHFAPDFFEHCQVIPDCDFGGQDLLYIYSYSQLKRRLSDLNLFIGVNKQGTFALTVTNKDPSMVITGVRISVGQQDPLTAPTSVDLFNRSHSLVCTNRRWFDFPFTREESLLSDKTVTLTFTSSEDGTNGMTIIDAIQVYGKTKEALGWPEDAEEMMSQISGASSGSSAHSLEASHLQTSGSASKDSVGLEADGSTCLWTSAASTIYHSGSVSTMDRLAGAILESIECCVTLSSVNSDKVSSEFLSDALVSCSYLLRYPLSGPVQQLNRRLMASLHWNRAGFFMFHDEILLRHVQNQLSPNYSEEIDKDGFFSLLNIVRSIAQSRPQNLLSLTESDRKTGSVAPDGILGSGNEEQQLVTMHFDDEDEDGPATIAGSAVPQKDAAREVAGSDAASELSKELIISFKDEVRPDSSVPVVENPLLQKLLDSFCMVMKSRPANPHCAPLTKPDLSNLESIVQGLVITVHALACQGPETIVPQASRIYAYLLLNTDTQISFATKSTLMKLLRTHPKRPKTKSTSSNHPASTAPPPAPPPPPPPPAPEGDEEARGNASNVPSNGTPASSAAGGRERTDRRRMLEMFLRGAAGGPVVALRNLTNSGYNMRARNVRSSSPLDQEALDNAEVHFAQVHNMEPMALLAAEGANLEAVLNNSTLLGSILDLPADDDEAMVDLAIALSLQEQGSTEGEDGTASAQRRSNTSAAGSESNTAVTSTSRQLPPSGRGRGALLRRVTGELERAVGAIGVAAAEARSSSNAPLRCMSFTLDNPACRSPGYRYLREYRGRDVQMSDAGNLGENQPSNPSGLMASSSHYSDTTASPGASDDEEGEHCSQFPSVQEAAILEGLLAEGREAHQAAAAGQTMVPTRTIVFAVGTRDSVAETEAQGGDPPDPDGDDDPDRCSGGGGGPGKGGDNAKDAMHKLRVSLLRQFVPHIKEMKAIGGVRSVPFLQILLMLISDLDPDHPVRKPMDRQVLDAVLSALIEELNIGNKNYEAYLEKTSQHEVELLIMRLINVVMSKSKTSQGKTGHVDVPSGVSYITAAALLKSGILEHCLDLLRTLLLKYWKHQPIPDESNSNVAPALGSILLKCRPFANAVPDMNPFFLKMYVKEHSHDVFEELPQLLTEMAVRLPHQMKKIMTSLAASGGPTDSRVELKPEWFYLPCEYMVTKQAHFVKRQFRKLLMSFCGQKDKYRQLRDYHSIQMRMEKVEKICMSGGLDFEADSPASANLGYDNLIELIENLKDCTDTAMSRTSNWQHCCENNPKYLPLLLKASLSLDEGVAPIILQLLQCGLGGPKVVSEFVAATATNEGANAVPPTYAAIVRGATTKKDSKPAPKPETTPAIVVSSADDFSKVDPVGQRLANSLMDRIPAPLLAKLARMFLLESNQAVVRWQAHSLFLYLYKSVGSERRQAILNILWSLWSRVPFYGRKALQFVDLIGYLSIKMNLGPMPAREVAWKTVQVLRGQNQVLNRHPNALLYSTLGSLLECDGYYLESEPCLVCNNPEVPFQNIKLTSIKVDSRFTTTTQIVKLVNSHTISKITVKITDIKRTKMVRMINVYYNNRTVQAVIELKNKPAMWHKAKRVVLQPNQQEVKIEFPLPIVACNLMIEYADFIENPQASTETLQCPRCSASVPANPGVCSNCGENVFQCHKCRSINYDEKDPFLCNACGFCKYAKFEYNLSARPCCAVDPIETEEDRKKAVQNINQLLERADKIYQVLVSYKPYLENLVCKVLDQGTDIGETSVATPAGFNFAPSSASGGGAASSGASTTPATASSSQSYANSIINQLGQKYSGDCRAAFDELSLVIQKVIASRRELVAYDRQQNNGDVAAGHRRPSESMLGYYKDGAIDALGGEVAEAGIELRSARCYGCACAATEYCVKLLQVLATDADLRDELCRCGLLRELLDANLKRGSAKFRHAVCKLLRLLSVDSIEGTKRLNNLILDRVTRALANPHLSYSTALAGSPIRHEIALLSSLLQAKDGAICFQLRVQCLMKLVMLGTQNYDSPIVLDSLLQPCLRMLTGLCRLPVISRNSMGQSSGHGGEMILNIGDVLRDNIDVTRSPFMRFCKNVQNAVFPSSKSIAAGNEGVSKSTKADVRAMYLMEKFGRRWLKKTIKPSSRLELKLDQGWLKSVLFNPTSASARSACAMLVEMLWQTADLIGDSYCRRRELMNVMTGFLPLVGSSGESAQDFINLYQTMVKCGTWRFYLALRGILPTIGNLIRKEINHLMRLEETVLSTDLSQGFALKSLTELLCLFVEKEAIKAKYKSCLVATVLHGYLALRKFVVQRTKLIDDTQDRLLQLLEVITTGTEDETKAFMGVCVQTVRMYSLEDLRTPVFIFERLCSIIYPEENDVGEFFLMLDKDQQQEDFLQGRMLGNPYSSQEPGLGPLMRDVKNKICTDCELVALLEDDTGMELLVCNKIISLDLPVKEVYRKVWLQENSDSVDPMRVVYRMRGLLGDATEDMIERLEDKDDQEVDNEQVYRMASVLATNGGLEVCLERLGAVHDLSRGRPLLAVLLRLLGFAVKTAINRERLTEKNMGAITTMLNTLKICLSATDQELLVRAPGQPTLVEELLEIMEVILSEASKKGLGEYAEFNEVSCGTPDDVTFLLNWADSPGVSSSILQRLMRVLPLLSCGTTEKMTVLTEHFRRLFNFDNFDDEHSAEDVNRLELFCVLVNGIERNAVGNQLKDHFVSANLVSAAINYFQQHSPKADTTVVSTAKADWRTFLSRPSLKYVIRILTGLANGHPSTQMAIGRDSIGILHKLEQVSSEERVGSLAENLLEVLRLNPSLKSEVEGARKQTKAERKRLAMAMRNKQLVQLGMKADEKGQVRAKSSLLEQMGEIAEETGLVCVICREGYKFQPLKVLGVYTFTKKCNAEEYEMKLRATPAYSTVTHFNIVHVDCHMAAVRTTRSRDEWESASLQNANTKCNGLLPLWGPSVPESAFAAALARHNAYLQDCTGQRDISYSLTVHDLKLLLSRFAFERSFSEDSGGGGPASNMHFVPYLIHMALYVLNTTRCVPREEKNISTFLEHSPTRWEKNAFELENVLYYSVMAFLVWPKSLWVGRRIEFFKRFIVMANARLVKPAQGPSENATPGSESPALDYATMKPYMVFFALVDGLYSEMFKGLSYNAESSPQTWSQALADYIRHNDQALADASEKLLKHYQEDILPCESFGELVDVVGKRLVLSAKMDENEIRAQILQLDQGIAATSGEQRNELLSLKEQLLSLLSLTDSTSSEIPIVDPSSSSVSQQLNDVILNLTGSKVSAPFATTYGHKVFQNAVVTDVEPTDSGDLNDLQVRVLFLQPTTAKMKPCEFFLEGRCKFDEKACKHSHGHVVSFSELGEYHNPDFASITKGSACLAKTDDGLWHRCIVEHVDETDDGEFSNCAVKFTHSGKVASVSINELHPLKADDSDLNSEDSDYRESEVEAYRESRPEELEATYIWNHSLLGTSRLGEWEKYTKGIGSKLMSKMGYITGQGLGRRGEGRVEPIAAYIYPTGKSLDHCMELAAKMGDKEYFRSDKRMSKMLKRAQRASERESRRKENAAKHDVFNVLNNLQNSHSGPGETSRPSKKREIMDLKNKSNQSLNVESLRVADEISKEERNLSKLTEGLNRHQGAAKTAIASKISDSQKELSALRSRQRNIEREQQGRKGKEKLTIF</sequence>
<dbReference type="Gene3D" id="2.30.30.140">
    <property type="match status" value="1"/>
</dbReference>
<feature type="compositionally biased region" description="Gly residues" evidence="10">
    <location>
        <begin position="3518"/>
        <end position="3528"/>
    </location>
</feature>
<feature type="compositionally biased region" description="Pro residues" evidence="10">
    <location>
        <begin position="3145"/>
        <end position="3160"/>
    </location>
</feature>
<dbReference type="CDD" id="cd20384">
    <property type="entry name" value="Tudor_ZGPAT"/>
    <property type="match status" value="1"/>
</dbReference>
<feature type="compositionally biased region" description="Polar residues" evidence="10">
    <location>
        <begin position="1313"/>
        <end position="1332"/>
    </location>
</feature>
<dbReference type="InterPro" id="IPR056530">
    <property type="entry name" value="UBR4-like_dom"/>
</dbReference>
<feature type="compositionally biased region" description="Polar residues" evidence="10">
    <location>
        <begin position="522"/>
        <end position="534"/>
    </location>
</feature>
<evidence type="ECO:0000256" key="4">
    <source>
        <dbReference type="ARBA" id="ARBA00022771"/>
    </source>
</evidence>
<keyword evidence="16" id="KW-1185">Reference proteome</keyword>
<evidence type="ECO:0000259" key="11">
    <source>
        <dbReference type="PROSITE" id="PS50103"/>
    </source>
</evidence>
<feature type="region of interest" description="Disordered" evidence="10">
    <location>
        <begin position="414"/>
        <end position="441"/>
    </location>
</feature>
<dbReference type="InterPro" id="IPR000571">
    <property type="entry name" value="Znf_CCCH"/>
</dbReference>
<dbReference type="Pfam" id="PF01585">
    <property type="entry name" value="G-patch"/>
    <property type="match status" value="1"/>
</dbReference>
<evidence type="ECO:0000256" key="3">
    <source>
        <dbReference type="ARBA" id="ARBA00022723"/>
    </source>
</evidence>
<dbReference type="PROSITE" id="PS50304">
    <property type="entry name" value="TUDOR"/>
    <property type="match status" value="1"/>
</dbReference>
<dbReference type="PANTHER" id="PTHR21725">
    <property type="entry name" value="E3 UBIQUITIN-PROTEIN LIGASE UBR4"/>
    <property type="match status" value="1"/>
</dbReference>
<name>A0A7R9BJ50_9CRUS</name>
<keyword evidence="3 8" id="KW-0479">Metal-binding</keyword>
<dbReference type="InterPro" id="IPR002999">
    <property type="entry name" value="Tudor"/>
</dbReference>
<feature type="region of interest" description="Disordered" evidence="10">
    <location>
        <begin position="3128"/>
        <end position="3190"/>
    </location>
</feature>
<evidence type="ECO:0000256" key="5">
    <source>
        <dbReference type="ARBA" id="ARBA00022833"/>
    </source>
</evidence>
<dbReference type="InterPro" id="IPR000467">
    <property type="entry name" value="G_patch_dom"/>
</dbReference>
<evidence type="ECO:0000259" key="12">
    <source>
        <dbReference type="PROSITE" id="PS50174"/>
    </source>
</evidence>
<dbReference type="Proteomes" id="UP000678499">
    <property type="component" value="Unassembled WGS sequence"/>
</dbReference>
<feature type="compositionally biased region" description="Polar residues" evidence="10">
    <location>
        <begin position="3309"/>
        <end position="3335"/>
    </location>
</feature>
<dbReference type="Pfam" id="PF02207">
    <property type="entry name" value="zf-UBR"/>
    <property type="match status" value="1"/>
</dbReference>
<feature type="region of interest" description="Disordered" evidence="10">
    <location>
        <begin position="3495"/>
        <end position="3532"/>
    </location>
</feature>
<dbReference type="EMBL" id="CAJPEX010000533">
    <property type="protein sequence ID" value="CAG0916180.1"/>
    <property type="molecule type" value="Genomic_DNA"/>
</dbReference>
<feature type="region of interest" description="Disordered" evidence="10">
    <location>
        <begin position="6229"/>
        <end position="6282"/>
    </location>
</feature>
<feature type="compositionally biased region" description="Basic and acidic residues" evidence="10">
    <location>
        <begin position="6155"/>
        <end position="6172"/>
    </location>
</feature>
<evidence type="ECO:0000256" key="6">
    <source>
        <dbReference type="ARBA" id="ARBA00022860"/>
    </source>
</evidence>
<evidence type="ECO:0000313" key="15">
    <source>
        <dbReference type="EMBL" id="CAD7276028.1"/>
    </source>
</evidence>
<feature type="domain" description="C3H1-type" evidence="11">
    <location>
        <begin position="5930"/>
        <end position="5958"/>
    </location>
</feature>
<evidence type="ECO:0008006" key="17">
    <source>
        <dbReference type="Google" id="ProtNLM"/>
    </source>
</evidence>
<dbReference type="CDD" id="cd19680">
    <property type="entry name" value="UBR-box_UBR4"/>
    <property type="match status" value="1"/>
</dbReference>
<feature type="domain" description="Tudor" evidence="13">
    <location>
        <begin position="5974"/>
        <end position="6037"/>
    </location>
</feature>
<dbReference type="Pfam" id="PF13764">
    <property type="entry name" value="E3_UbLigase_R4"/>
    <property type="match status" value="1"/>
</dbReference>
<feature type="compositionally biased region" description="Basic and acidic residues" evidence="10">
    <location>
        <begin position="6264"/>
        <end position="6282"/>
    </location>
</feature>
<evidence type="ECO:0000256" key="7">
    <source>
        <dbReference type="PROSITE-ProRule" id="PRU00508"/>
    </source>
</evidence>
<feature type="compositionally biased region" description="Polar residues" evidence="10">
    <location>
        <begin position="3169"/>
        <end position="3181"/>
    </location>
</feature>
<comment type="similarity">
    <text evidence="2 9">Belongs to the UBR4 family.</text>
</comment>
<dbReference type="InterPro" id="IPR003126">
    <property type="entry name" value="Znf_UBR"/>
</dbReference>
<dbReference type="EMBL" id="OA882570">
    <property type="protein sequence ID" value="CAD7276028.1"/>
    <property type="molecule type" value="Genomic_DNA"/>
</dbReference>
<feature type="region of interest" description="Disordered" evidence="10">
    <location>
        <begin position="682"/>
        <end position="714"/>
    </location>
</feature>
<dbReference type="Pfam" id="PF19423">
    <property type="entry name" value="E3_UBR4_N"/>
    <property type="match status" value="4"/>
</dbReference>
<evidence type="ECO:0000256" key="10">
    <source>
        <dbReference type="SAM" id="MobiDB-lite"/>
    </source>
</evidence>
<feature type="compositionally biased region" description="Polar residues" evidence="10">
    <location>
        <begin position="6175"/>
        <end position="6184"/>
    </location>
</feature>
<gene>
    <name evidence="15" type="ORF">NMOB1V02_LOCUS3806</name>
</gene>
<feature type="domain" description="G-patch" evidence="12">
    <location>
        <begin position="6083"/>
        <end position="6129"/>
    </location>
</feature>
<feature type="region of interest" description="Disordered" evidence="10">
    <location>
        <begin position="496"/>
        <end position="534"/>
    </location>
</feature>
<feature type="region of interest" description="Disordered" evidence="10">
    <location>
        <begin position="1313"/>
        <end position="1352"/>
    </location>
</feature>
<evidence type="ECO:0000256" key="1">
    <source>
        <dbReference type="ARBA" id="ARBA00004062"/>
    </source>
</evidence>
<reference evidence="15" key="1">
    <citation type="submission" date="2020-11" db="EMBL/GenBank/DDBJ databases">
        <authorList>
            <person name="Tran Van P."/>
        </authorList>
    </citation>
    <scope>NUCLEOTIDE SEQUENCE</scope>
</reference>
<dbReference type="PROSITE" id="PS50174">
    <property type="entry name" value="G_PATCH"/>
    <property type="match status" value="1"/>
</dbReference>
<dbReference type="PANTHER" id="PTHR21725:SF1">
    <property type="entry name" value="E3 UBIQUITIN-PROTEIN LIGASE UBR4"/>
    <property type="match status" value="1"/>
</dbReference>
<feature type="region of interest" description="Disordered" evidence="10">
    <location>
        <begin position="3298"/>
        <end position="3343"/>
    </location>
</feature>